<accession>A0A915LM78</accession>
<dbReference type="SMART" id="SM00320">
    <property type="entry name" value="WD40"/>
    <property type="match status" value="2"/>
</dbReference>
<evidence type="ECO:0000256" key="2">
    <source>
        <dbReference type="ARBA" id="ARBA00022574"/>
    </source>
</evidence>
<dbReference type="WBParaSite" id="scaffold12965_cov280.g16620">
    <property type="protein sequence ID" value="scaffold12965_cov280.g16620"/>
    <property type="gene ID" value="scaffold12965_cov280.g16620"/>
</dbReference>
<feature type="region of interest" description="Disordered" evidence="10">
    <location>
        <begin position="15"/>
        <end position="53"/>
    </location>
</feature>
<dbReference type="Gene3D" id="3.30.420.10">
    <property type="entry name" value="Ribonuclease H-like superfamily/Ribonuclease H"/>
    <property type="match status" value="1"/>
</dbReference>
<keyword evidence="9" id="KW-0862">Zinc</keyword>
<dbReference type="Proteomes" id="UP000887561">
    <property type="component" value="Unplaced"/>
</dbReference>
<dbReference type="Pfam" id="PF00400">
    <property type="entry name" value="WD40"/>
    <property type="match status" value="2"/>
</dbReference>
<feature type="region of interest" description="Disordered" evidence="10">
    <location>
        <begin position="373"/>
        <end position="409"/>
    </location>
</feature>
<keyword evidence="4" id="KW-0378">Hydrolase</keyword>
<dbReference type="Pfam" id="PF02953">
    <property type="entry name" value="zf-Tim10_DDP"/>
    <property type="match status" value="1"/>
</dbReference>
<dbReference type="InterPro" id="IPR001680">
    <property type="entry name" value="WD40_rpt"/>
</dbReference>
<evidence type="ECO:0000256" key="6">
    <source>
        <dbReference type="ARBA" id="ARBA00039131"/>
    </source>
</evidence>
<evidence type="ECO:0000256" key="5">
    <source>
        <dbReference type="ARBA" id="ARBA00038092"/>
    </source>
</evidence>
<feature type="region of interest" description="Disordered" evidence="10">
    <location>
        <begin position="71"/>
        <end position="103"/>
    </location>
</feature>
<dbReference type="GO" id="GO:0017183">
    <property type="term" value="P:protein histidyl modification to diphthamide"/>
    <property type="evidence" value="ECO:0007669"/>
    <property type="project" value="TreeGrafter"/>
</dbReference>
<dbReference type="InterPro" id="IPR012337">
    <property type="entry name" value="RNaseH-like_sf"/>
</dbReference>
<feature type="compositionally biased region" description="Low complexity" evidence="10">
    <location>
        <begin position="226"/>
        <end position="235"/>
    </location>
</feature>
<feature type="compositionally biased region" description="Polar residues" evidence="10">
    <location>
        <begin position="88"/>
        <end position="103"/>
    </location>
</feature>
<keyword evidence="9" id="KW-0479">Metal-binding</keyword>
<keyword evidence="12" id="KW-1185">Reference proteome</keyword>
<reference evidence="13" key="1">
    <citation type="submission" date="2022-11" db="UniProtKB">
        <authorList>
            <consortium name="WormBaseParasite"/>
        </authorList>
    </citation>
    <scope>IDENTIFICATION</scope>
</reference>
<feature type="region of interest" description="Disordered" evidence="10">
    <location>
        <begin position="143"/>
        <end position="167"/>
    </location>
</feature>
<dbReference type="InterPro" id="IPR015943">
    <property type="entry name" value="WD40/YVTN_repeat-like_dom_sf"/>
</dbReference>
<comment type="pathway">
    <text evidence="1">Protein modification; peptidyl-diphthamide biosynthesis.</text>
</comment>
<proteinExistence type="inferred from homology"/>
<feature type="domain" description="C3H1-type" evidence="11">
    <location>
        <begin position="431"/>
        <end position="464"/>
    </location>
</feature>
<keyword evidence="9" id="KW-0863">Zinc-finger</keyword>
<feature type="compositionally biased region" description="Polar residues" evidence="10">
    <location>
        <begin position="199"/>
        <end position="210"/>
    </location>
</feature>
<evidence type="ECO:0000256" key="3">
    <source>
        <dbReference type="ARBA" id="ARBA00022737"/>
    </source>
</evidence>
<organism evidence="12 13">
    <name type="scientific">Meloidogyne javanica</name>
    <name type="common">Root-knot nematode worm</name>
    <dbReference type="NCBI Taxonomy" id="6303"/>
    <lineage>
        <taxon>Eukaryota</taxon>
        <taxon>Metazoa</taxon>
        <taxon>Ecdysozoa</taxon>
        <taxon>Nematoda</taxon>
        <taxon>Chromadorea</taxon>
        <taxon>Rhabditida</taxon>
        <taxon>Tylenchina</taxon>
        <taxon>Tylenchomorpha</taxon>
        <taxon>Tylenchoidea</taxon>
        <taxon>Meloidogynidae</taxon>
        <taxon>Meloidogyninae</taxon>
        <taxon>Meloidogyne</taxon>
        <taxon>Meloidogyne incognita group</taxon>
    </lineage>
</organism>
<feature type="region of interest" description="Disordered" evidence="10">
    <location>
        <begin position="190"/>
        <end position="236"/>
    </location>
</feature>
<evidence type="ECO:0000256" key="9">
    <source>
        <dbReference type="PROSITE-ProRule" id="PRU00723"/>
    </source>
</evidence>
<dbReference type="PANTHER" id="PTHR46042">
    <property type="entry name" value="DIPHTHINE METHYLTRANSFERASE"/>
    <property type="match status" value="1"/>
</dbReference>
<dbReference type="GO" id="GO:0006139">
    <property type="term" value="P:nucleobase-containing compound metabolic process"/>
    <property type="evidence" value="ECO:0007669"/>
    <property type="project" value="InterPro"/>
</dbReference>
<dbReference type="SUPFAM" id="SSF50978">
    <property type="entry name" value="WD40 repeat-like"/>
    <property type="match status" value="1"/>
</dbReference>
<dbReference type="InterPro" id="IPR002562">
    <property type="entry name" value="3'-5'_exonuclease_dom"/>
</dbReference>
<feature type="compositionally biased region" description="Pro residues" evidence="10">
    <location>
        <begin position="36"/>
        <end position="53"/>
    </location>
</feature>
<evidence type="ECO:0000256" key="10">
    <source>
        <dbReference type="SAM" id="MobiDB-lite"/>
    </source>
</evidence>
<dbReference type="PANTHER" id="PTHR46042:SF1">
    <property type="entry name" value="DIPHTHINE METHYLTRANSFERASE"/>
    <property type="match status" value="1"/>
</dbReference>
<dbReference type="InterPro" id="IPR035427">
    <property type="entry name" value="Tim10-like_dom_sf"/>
</dbReference>
<dbReference type="InterPro" id="IPR036322">
    <property type="entry name" value="WD40_repeat_dom_sf"/>
</dbReference>
<dbReference type="Gene3D" id="1.10.287.810">
    <property type="entry name" value="Mitochondrial import inner membrane translocase subunit tim13 like domains"/>
    <property type="match status" value="1"/>
</dbReference>
<feature type="repeat" description="WD" evidence="8">
    <location>
        <begin position="642"/>
        <end position="661"/>
    </location>
</feature>
<dbReference type="InterPro" id="IPR004217">
    <property type="entry name" value="Tim10-like"/>
</dbReference>
<keyword evidence="2 8" id="KW-0853">WD repeat</keyword>
<dbReference type="Pfam" id="PF01612">
    <property type="entry name" value="DNA_pol_A_exo1"/>
    <property type="match status" value="1"/>
</dbReference>
<dbReference type="SUPFAM" id="SSF144122">
    <property type="entry name" value="Tim10-like"/>
    <property type="match status" value="1"/>
</dbReference>
<dbReference type="PROSITE" id="PS50103">
    <property type="entry name" value="ZF_C3H1"/>
    <property type="match status" value="1"/>
</dbReference>
<name>A0A915LM78_MELJA</name>
<comment type="catalytic activity">
    <reaction evidence="7">
        <text>diphthine methyl ester-[translation elongation factor 2] + H2O = diphthine-[translation elongation factor 2] + methanol + H(+)</text>
        <dbReference type="Rhea" id="RHEA:42656"/>
        <dbReference type="Rhea" id="RHEA-COMP:10172"/>
        <dbReference type="Rhea" id="RHEA-COMP:10173"/>
        <dbReference type="ChEBI" id="CHEBI:15377"/>
        <dbReference type="ChEBI" id="CHEBI:15378"/>
        <dbReference type="ChEBI" id="CHEBI:17790"/>
        <dbReference type="ChEBI" id="CHEBI:79005"/>
        <dbReference type="ChEBI" id="CHEBI:82696"/>
        <dbReference type="EC" id="3.1.1.97"/>
    </reaction>
</comment>
<keyword evidence="3" id="KW-0677">Repeat</keyword>
<dbReference type="InterPro" id="IPR036397">
    <property type="entry name" value="RNaseH_sf"/>
</dbReference>
<dbReference type="GO" id="GO:0003676">
    <property type="term" value="F:nucleic acid binding"/>
    <property type="evidence" value="ECO:0007669"/>
    <property type="project" value="InterPro"/>
</dbReference>
<feature type="compositionally biased region" description="Acidic residues" evidence="10">
    <location>
        <begin position="378"/>
        <end position="393"/>
    </location>
</feature>
<dbReference type="PROSITE" id="PS50082">
    <property type="entry name" value="WD_REPEATS_2"/>
    <property type="match status" value="1"/>
</dbReference>
<dbReference type="InterPro" id="IPR052415">
    <property type="entry name" value="Diphthine_MTase"/>
</dbReference>
<protein>
    <recommendedName>
        <fullName evidence="6">methylated diphthine methylhydrolase</fullName>
        <ecNumber evidence="6">3.1.1.97</ecNumber>
    </recommendedName>
</protein>
<evidence type="ECO:0000256" key="4">
    <source>
        <dbReference type="ARBA" id="ARBA00022801"/>
    </source>
</evidence>
<dbReference type="EC" id="3.1.1.97" evidence="6"/>
<dbReference type="GO" id="GO:0005737">
    <property type="term" value="C:cytoplasm"/>
    <property type="evidence" value="ECO:0007669"/>
    <property type="project" value="TreeGrafter"/>
</dbReference>
<dbReference type="InterPro" id="IPR000571">
    <property type="entry name" value="Znf_CCCH"/>
</dbReference>
<evidence type="ECO:0000256" key="7">
    <source>
        <dbReference type="ARBA" id="ARBA00047551"/>
    </source>
</evidence>
<dbReference type="GO" id="GO:0061685">
    <property type="term" value="F:diphthine methylesterase activity"/>
    <property type="evidence" value="ECO:0007669"/>
    <property type="project" value="UniProtKB-EC"/>
</dbReference>
<evidence type="ECO:0000313" key="13">
    <source>
        <dbReference type="WBParaSite" id="scaffold12965_cov280.g16620"/>
    </source>
</evidence>
<evidence type="ECO:0000259" key="11">
    <source>
        <dbReference type="PROSITE" id="PS50103"/>
    </source>
</evidence>
<dbReference type="SUPFAM" id="SSF53098">
    <property type="entry name" value="Ribonuclease H-like"/>
    <property type="match status" value="1"/>
</dbReference>
<evidence type="ECO:0000256" key="1">
    <source>
        <dbReference type="ARBA" id="ARBA00005156"/>
    </source>
</evidence>
<comment type="similarity">
    <text evidence="5">Belongs to the DPH7 family.</text>
</comment>
<sequence>MWPCYTMDNRFADRYKQDMSKPPPSPYGKPFLVSNPSPPPPPRPMLWGQPPPQTVLTMGSLIEPCHFQPLTWHQDQPSSSELLRKESGTSVKSNSSKPTTSPMVRNLNYVTKNIQSSSPPISMAKVAQQFELMNLYNPLPKEQENSVFDTNDDADFPSLSSNGNKTIGVPKQAQVKTTQQKSFANIAARAPTLVKKQSDSNNMQTVKSRGSISNSPPSQPQPPPQSQTTIIPPTSNSLVVKQNEDVLINIKQKEEETHIPPKSPLTFEQFNDKIEENKNFSNFLVESQFDDLFERDPYLNHLRNVQEDMFLQMYNMTPNDNFVIPEPQIVEEKIEIVESPPPRPPSIDEWQTVVARRRKTSCNTEYLSHRPSPCTDDGYMEDYSDEDDFDGENTNDGIIRSDSPASSIAQRSDNVLEGTSGGSHLDNKHIFYRTNICLYWQNWQEGKGPKCRHGENCFYAHGSKKLRKLNPVYYKTVLCEKFNNGDRCPYEKKPASSQIFGDGKDLLVGTYQLNSDTNSAFKVSSYAGELFLIKTEDLTVKCSLDLGAGIFRFILDNDKCVLALTDGRLVIVKYNDENLFSTAQFKVCSQMLLDCSILNDRILSTNTQGQIFLVNVEDGSFVSNYGHNIKDECEAWCCSWINGQTFATGAEDGILKIWDLRCSFSSGEQQKIEHSAGVTSLYKLNDDYQIMSGSYDDNLRLFDWRNLNNPLSTLKLNCGIWEVSPIENNYFILACIQKKHKDKLFYYYLLAKVLQRRFNPLRMLCPSPIASCPECHNSLSPWFREFLLQYNAVTEHCFNSCVVDFSRREVSDKEDLCTRNCMEKFLKAGQRLSMRFQEHQMLNMEAQGAPISVSAAANVSQSSNNENIKESERKNSTGLKPLTFRDCVLRVNEIYEKSTNVLEDKDKYKFIQQTIRRYFDDEDSEDVFEGFLNLVIHLDKITTLLAKQYDLSLVITALNAYNDFLIGKPELTQKAQNIEDVDLLHLQLIVKTFHLNDVSMTFAASNMINELLLAEDFVKAIQWMSLLNLRDHYPFEQIVCRLLLLENDESLKLFVGEAEYRHKKLLKKLDELVGLHMRHRNGVDEYENRLIADHKRIVKLAIKYAKKYKTPDSDIANVMIQRAYDALLYNHFCWKDGKHSWVHFEELALPPLSQSEFIREKYFNFLLDKGLGDKALYFAHLLKLPESQYPRRLAYFMETIQPNEIDSIRDSITKNLEIRKRNQEIEQEFDCSLDDGTPIILVDSLESLDDVVEVLRNGGEKLLGIDAEWRPHYLAADEKISLIQIATSKVVYIIDVLRLEVELELTEDEWINFFDALFCTPNVKKIGYDFINDIRVLKSTFSFMSKLFLKSNNIICLYKLFGQIALDPEFSEAVFGGKKELEDLIK</sequence>
<evidence type="ECO:0000313" key="12">
    <source>
        <dbReference type="Proteomes" id="UP000887561"/>
    </source>
</evidence>
<feature type="zinc finger region" description="C3H1-type" evidence="9">
    <location>
        <begin position="431"/>
        <end position="464"/>
    </location>
</feature>
<feature type="compositionally biased region" description="Polar residues" evidence="10">
    <location>
        <begin position="71"/>
        <end position="81"/>
    </location>
</feature>
<evidence type="ECO:0000256" key="8">
    <source>
        <dbReference type="PROSITE-ProRule" id="PRU00221"/>
    </source>
</evidence>
<dbReference type="GO" id="GO:0008408">
    <property type="term" value="F:3'-5' exonuclease activity"/>
    <property type="evidence" value="ECO:0007669"/>
    <property type="project" value="InterPro"/>
</dbReference>
<dbReference type="Gene3D" id="2.130.10.10">
    <property type="entry name" value="YVTN repeat-like/Quinoprotein amine dehydrogenase"/>
    <property type="match status" value="1"/>
</dbReference>
<dbReference type="GO" id="GO:0008270">
    <property type="term" value="F:zinc ion binding"/>
    <property type="evidence" value="ECO:0007669"/>
    <property type="project" value="UniProtKB-KW"/>
</dbReference>